<keyword evidence="2" id="KW-0812">Transmembrane</keyword>
<evidence type="ECO:0000256" key="1">
    <source>
        <dbReference type="SAM" id="MobiDB-lite"/>
    </source>
</evidence>
<evidence type="ECO:0000313" key="4">
    <source>
        <dbReference type="Proteomes" id="UP000319908"/>
    </source>
</evidence>
<feature type="region of interest" description="Disordered" evidence="1">
    <location>
        <begin position="1"/>
        <end position="22"/>
    </location>
</feature>
<dbReference type="EMBL" id="SJPU01000005">
    <property type="protein sequence ID" value="TWU09937.1"/>
    <property type="molecule type" value="Genomic_DNA"/>
</dbReference>
<reference evidence="3 4" key="1">
    <citation type="journal article" date="2020" name="Antonie Van Leeuwenhoek">
        <title>Rhodopirellula heiligendammensis sp. nov., Rhodopirellula pilleata sp. nov., and Rhodopirellula solitaria sp. nov. isolated from natural or artificial marine surfaces in Northern Germany and California, USA, and emended description of the genus Rhodopirellula.</title>
        <authorList>
            <person name="Kallscheuer N."/>
            <person name="Wiegand S."/>
            <person name="Jogler M."/>
            <person name="Boedeker C."/>
            <person name="Peeters S.H."/>
            <person name="Rast P."/>
            <person name="Heuer A."/>
            <person name="Jetten M.S.M."/>
            <person name="Rohde M."/>
            <person name="Jogler C."/>
        </authorList>
    </citation>
    <scope>NUCLEOTIDE SEQUENCE [LARGE SCALE GENOMIC DNA]</scope>
    <source>
        <strain evidence="3 4">Poly21</strain>
    </source>
</reference>
<dbReference type="AlphaFoldDB" id="A0A5C6BE65"/>
<gene>
    <name evidence="3" type="ORF">Poly21_52650</name>
</gene>
<keyword evidence="2" id="KW-0472">Membrane</keyword>
<accession>A0A5C6BE65</accession>
<name>A0A5C6BE65_9BACT</name>
<dbReference type="RefSeq" id="WP_146409731.1">
    <property type="nucleotide sequence ID" value="NZ_SJPU01000005.1"/>
</dbReference>
<sequence length="67" mass="7404">MINPYEPATEVDESSERQHPDKRPSLQVIAAIIFVFKSLFFLISGSVVESGGAFLVGFVCWAVGKMR</sequence>
<organism evidence="3 4">
    <name type="scientific">Allorhodopirellula heiligendammensis</name>
    <dbReference type="NCBI Taxonomy" id="2714739"/>
    <lineage>
        <taxon>Bacteria</taxon>
        <taxon>Pseudomonadati</taxon>
        <taxon>Planctomycetota</taxon>
        <taxon>Planctomycetia</taxon>
        <taxon>Pirellulales</taxon>
        <taxon>Pirellulaceae</taxon>
        <taxon>Allorhodopirellula</taxon>
    </lineage>
</organism>
<feature type="transmembrane region" description="Helical" evidence="2">
    <location>
        <begin position="28"/>
        <end position="61"/>
    </location>
</feature>
<comment type="caution">
    <text evidence="3">The sequence shown here is derived from an EMBL/GenBank/DDBJ whole genome shotgun (WGS) entry which is preliminary data.</text>
</comment>
<proteinExistence type="predicted"/>
<protein>
    <submittedName>
        <fullName evidence="3">Uncharacterized protein</fullName>
    </submittedName>
</protein>
<keyword evidence="2" id="KW-1133">Transmembrane helix</keyword>
<evidence type="ECO:0000256" key="2">
    <source>
        <dbReference type="SAM" id="Phobius"/>
    </source>
</evidence>
<keyword evidence="4" id="KW-1185">Reference proteome</keyword>
<dbReference type="Proteomes" id="UP000319908">
    <property type="component" value="Unassembled WGS sequence"/>
</dbReference>
<evidence type="ECO:0000313" key="3">
    <source>
        <dbReference type="EMBL" id="TWU09937.1"/>
    </source>
</evidence>